<accession>A0A3P7F3J3</accession>
<protein>
    <submittedName>
        <fullName evidence="1">Uncharacterized protein</fullName>
    </submittedName>
</protein>
<dbReference type="OrthoDB" id="5954387at2759"/>
<evidence type="ECO:0000313" key="2">
    <source>
        <dbReference type="Proteomes" id="UP000275846"/>
    </source>
</evidence>
<dbReference type="EMBL" id="UYSU01045312">
    <property type="protein sequence ID" value="VDM05172.1"/>
    <property type="molecule type" value="Genomic_DNA"/>
</dbReference>
<proteinExistence type="predicted"/>
<dbReference type="STRING" id="70667.A0A3P7F3J3"/>
<organism evidence="1 2">
    <name type="scientific">Schistocephalus solidus</name>
    <name type="common">Tapeworm</name>
    <dbReference type="NCBI Taxonomy" id="70667"/>
    <lineage>
        <taxon>Eukaryota</taxon>
        <taxon>Metazoa</taxon>
        <taxon>Spiralia</taxon>
        <taxon>Lophotrochozoa</taxon>
        <taxon>Platyhelminthes</taxon>
        <taxon>Cestoda</taxon>
        <taxon>Eucestoda</taxon>
        <taxon>Diphyllobothriidea</taxon>
        <taxon>Diphyllobothriidae</taxon>
        <taxon>Schistocephalus</taxon>
    </lineage>
</organism>
<gene>
    <name evidence="1" type="ORF">SSLN_LOCUS18786</name>
</gene>
<dbReference type="AlphaFoldDB" id="A0A3P7F3J3"/>
<sequence>MGLKESKHLTWIENFLTGRSQTVHISDEHLAKVEVESGGPQGSVLGHFLFIVYINDCANELDFDIAMFADDHKLWRVIKTAANEEDLQARHSEVLFLQKSSRSLE</sequence>
<name>A0A3P7F3J3_SCHSO</name>
<evidence type="ECO:0000313" key="1">
    <source>
        <dbReference type="EMBL" id="VDM05172.1"/>
    </source>
</evidence>
<keyword evidence="2" id="KW-1185">Reference proteome</keyword>
<dbReference type="PANTHER" id="PTHR33332">
    <property type="entry name" value="REVERSE TRANSCRIPTASE DOMAIN-CONTAINING PROTEIN"/>
    <property type="match status" value="1"/>
</dbReference>
<reference evidence="1 2" key="1">
    <citation type="submission" date="2018-11" db="EMBL/GenBank/DDBJ databases">
        <authorList>
            <consortium name="Pathogen Informatics"/>
        </authorList>
    </citation>
    <scope>NUCLEOTIDE SEQUENCE [LARGE SCALE GENOMIC DNA]</scope>
    <source>
        <strain evidence="1 2">NST_G2</strain>
    </source>
</reference>
<dbReference type="Proteomes" id="UP000275846">
    <property type="component" value="Unassembled WGS sequence"/>
</dbReference>